<comment type="caution">
    <text evidence="1">The sequence shown here is derived from an EMBL/GenBank/DDBJ whole genome shotgun (WGS) entry which is preliminary data.</text>
</comment>
<reference evidence="1 2" key="1">
    <citation type="submission" date="2024-02" db="EMBL/GenBank/DDBJ databases">
        <authorList>
            <person name="Saticioglu I.B."/>
        </authorList>
    </citation>
    <scope>NUCLEOTIDE SEQUENCE [LARGE SCALE GENOMIC DNA]</scope>
    <source>
        <strain evidence="1 2">Mu-43</strain>
    </source>
</reference>
<sequence>MRLALHSEIRDGAIDDYRSHHVRIPDALAARFTELGIHDWTIWRSGHRLFHLVDCDDWDAVLEGLRDDPVDAAWQADIGRFVEVFRDADGEPSGTVPLEQVWRLTTQLADEDRP</sequence>
<dbReference type="EMBL" id="JBBDGN010000012">
    <property type="protein sequence ID" value="MEJ1092456.1"/>
    <property type="molecule type" value="Genomic_DNA"/>
</dbReference>
<proteinExistence type="predicted"/>
<organism evidence="1 2">
    <name type="scientific">Microbacterium istanbulense</name>
    <dbReference type="NCBI Taxonomy" id="3122049"/>
    <lineage>
        <taxon>Bacteria</taxon>
        <taxon>Bacillati</taxon>
        <taxon>Actinomycetota</taxon>
        <taxon>Actinomycetes</taxon>
        <taxon>Micrococcales</taxon>
        <taxon>Microbacteriaceae</taxon>
        <taxon>Microbacterium</taxon>
    </lineage>
</organism>
<dbReference type="Pfam" id="PF05336">
    <property type="entry name" value="rhaM"/>
    <property type="match status" value="1"/>
</dbReference>
<dbReference type="InterPro" id="IPR011008">
    <property type="entry name" value="Dimeric_a/b-barrel"/>
</dbReference>
<dbReference type="SUPFAM" id="SSF54909">
    <property type="entry name" value="Dimeric alpha+beta barrel"/>
    <property type="match status" value="1"/>
</dbReference>
<gene>
    <name evidence="1" type="ORF">WDU93_12255</name>
</gene>
<dbReference type="Proteomes" id="UP001366085">
    <property type="component" value="Unassembled WGS sequence"/>
</dbReference>
<dbReference type="Gene3D" id="3.30.70.100">
    <property type="match status" value="1"/>
</dbReference>
<evidence type="ECO:0000313" key="2">
    <source>
        <dbReference type="Proteomes" id="UP001366085"/>
    </source>
</evidence>
<keyword evidence="2" id="KW-1185">Reference proteome</keyword>
<dbReference type="RefSeq" id="WP_337321023.1">
    <property type="nucleotide sequence ID" value="NZ_JBBDGN010000012.1"/>
</dbReference>
<protein>
    <submittedName>
        <fullName evidence="1">L-rhamnose mutarotase</fullName>
    </submittedName>
</protein>
<dbReference type="InterPro" id="IPR008000">
    <property type="entry name" value="Rham/fucose_mutarotase"/>
</dbReference>
<name>A0ABU8LPF0_9MICO</name>
<evidence type="ECO:0000313" key="1">
    <source>
        <dbReference type="EMBL" id="MEJ1092456.1"/>
    </source>
</evidence>
<accession>A0ABU8LPF0</accession>